<gene>
    <name evidence="2" type="ORF">DFR59_111100</name>
</gene>
<proteinExistence type="predicted"/>
<feature type="transmembrane region" description="Helical" evidence="1">
    <location>
        <begin position="12"/>
        <end position="30"/>
    </location>
</feature>
<evidence type="ECO:0000313" key="2">
    <source>
        <dbReference type="EMBL" id="RDI40956.1"/>
    </source>
</evidence>
<name>A0A370GCQ1_9BACI</name>
<dbReference type="EMBL" id="QQAY01000011">
    <property type="protein sequence ID" value="RDI40956.1"/>
    <property type="molecule type" value="Genomic_DNA"/>
</dbReference>
<keyword evidence="1" id="KW-1133">Transmembrane helix</keyword>
<evidence type="ECO:0000256" key="1">
    <source>
        <dbReference type="SAM" id="Phobius"/>
    </source>
</evidence>
<feature type="transmembrane region" description="Helical" evidence="1">
    <location>
        <begin position="36"/>
        <end position="60"/>
    </location>
</feature>
<organism evidence="2 3">
    <name type="scientific">Falsibacillus pallidus</name>
    <dbReference type="NCBI Taxonomy" id="493781"/>
    <lineage>
        <taxon>Bacteria</taxon>
        <taxon>Bacillati</taxon>
        <taxon>Bacillota</taxon>
        <taxon>Bacilli</taxon>
        <taxon>Bacillales</taxon>
        <taxon>Bacillaceae</taxon>
        <taxon>Falsibacillus</taxon>
    </lineage>
</organism>
<dbReference type="RefSeq" id="WP_114746478.1">
    <property type="nucleotide sequence ID" value="NZ_QQAY01000011.1"/>
</dbReference>
<reference evidence="2 3" key="1">
    <citation type="submission" date="2018-07" db="EMBL/GenBank/DDBJ databases">
        <title>Genomic Encyclopedia of Type Strains, Phase IV (KMG-IV): sequencing the most valuable type-strain genomes for metagenomic binning, comparative biology and taxonomic classification.</title>
        <authorList>
            <person name="Goeker M."/>
        </authorList>
    </citation>
    <scope>NUCLEOTIDE SEQUENCE [LARGE SCALE GENOMIC DNA]</scope>
    <source>
        <strain evidence="2 3">DSM 25281</strain>
    </source>
</reference>
<dbReference type="AlphaFoldDB" id="A0A370GCQ1"/>
<dbReference type="Proteomes" id="UP000255326">
    <property type="component" value="Unassembled WGS sequence"/>
</dbReference>
<keyword evidence="3" id="KW-1185">Reference proteome</keyword>
<evidence type="ECO:0000313" key="3">
    <source>
        <dbReference type="Proteomes" id="UP000255326"/>
    </source>
</evidence>
<comment type="caution">
    <text evidence="2">The sequence shown here is derived from an EMBL/GenBank/DDBJ whole genome shotgun (WGS) entry which is preliminary data.</text>
</comment>
<accession>A0A370GCQ1</accession>
<keyword evidence="1" id="KW-0472">Membrane</keyword>
<protein>
    <submittedName>
        <fullName evidence="2">Uncharacterized protein</fullName>
    </submittedName>
</protein>
<keyword evidence="1" id="KW-0812">Transmembrane</keyword>
<feature type="transmembrane region" description="Helical" evidence="1">
    <location>
        <begin position="72"/>
        <end position="90"/>
    </location>
</feature>
<dbReference type="OrthoDB" id="2455375at2"/>
<sequence>MKLFLVITQVLYLIFIVLWLPIWGLSFMSFDNGIALWNSLFVFVIGIYPLVVITCSIAAWLQYRKSKNRRAVIIDVIPLLWILGLLSLVII</sequence>